<dbReference type="Proteomes" id="UP000199439">
    <property type="component" value="Unassembled WGS sequence"/>
</dbReference>
<dbReference type="PANTHER" id="PTHR37841:SF1">
    <property type="entry name" value="DUF3298 DOMAIN-CONTAINING PROTEIN"/>
    <property type="match status" value="1"/>
</dbReference>
<reference evidence="2" key="1">
    <citation type="submission" date="2016-10" db="EMBL/GenBank/DDBJ databases">
        <authorList>
            <person name="Varghese N."/>
            <person name="Submissions S."/>
        </authorList>
    </citation>
    <scope>NUCLEOTIDE SEQUENCE [LARGE SCALE GENOMIC DNA]</scope>
    <source>
        <strain evidence="2">DSM 25730</strain>
    </source>
</reference>
<gene>
    <name evidence="1" type="ORF">SAMN04487987_10890</name>
</gene>
<accession>A0A1I1R2L3</accession>
<dbReference type="InterPro" id="IPR032774">
    <property type="entry name" value="WG_beta_rep"/>
</dbReference>
<protein>
    <submittedName>
        <fullName evidence="1">WG containing repeat-containing protein</fullName>
    </submittedName>
</protein>
<dbReference type="PANTHER" id="PTHR37841">
    <property type="entry name" value="GLR2918 PROTEIN"/>
    <property type="match status" value="1"/>
</dbReference>
<dbReference type="RefSeq" id="WP_092852629.1">
    <property type="nucleotide sequence ID" value="NZ_FOMI01000008.1"/>
</dbReference>
<dbReference type="STRING" id="870482.SAMN04487987_10890"/>
<keyword evidence="2" id="KW-1185">Reference proteome</keyword>
<sequence length="233" mass="27565">MDWRDIKVSEKGNFFIYNDEILFNKEYDAVLKFHNPGIAPVKDESGWYHIDINGVEVYKERYDRTFGFYFNRASVIDESLWFHINEKGERLYSENYAWTGNYQENICSVRDLNNQYFHIDLDGNSIYDSKYKFVGDFKDGYACVKQLNGFYKHIDKNGNFLNSKEFLDLGVFHKCYATAKDTRGWFHVDKEGNELYCERYNMVEPFYNGFAVVDTLINTKQIINEMGVVVLDI</sequence>
<evidence type="ECO:0000313" key="2">
    <source>
        <dbReference type="Proteomes" id="UP000199439"/>
    </source>
</evidence>
<organism evidence="1 2">
    <name type="scientific">Algibacter pectinivorans</name>
    <dbReference type="NCBI Taxonomy" id="870482"/>
    <lineage>
        <taxon>Bacteria</taxon>
        <taxon>Pseudomonadati</taxon>
        <taxon>Bacteroidota</taxon>
        <taxon>Flavobacteriia</taxon>
        <taxon>Flavobacteriales</taxon>
        <taxon>Flavobacteriaceae</taxon>
        <taxon>Algibacter</taxon>
    </lineage>
</organism>
<dbReference type="Pfam" id="PF14903">
    <property type="entry name" value="WG_beta_rep"/>
    <property type="match status" value="1"/>
</dbReference>
<dbReference type="EMBL" id="FOMI01000008">
    <property type="protein sequence ID" value="SFD28447.1"/>
    <property type="molecule type" value="Genomic_DNA"/>
</dbReference>
<evidence type="ECO:0000313" key="1">
    <source>
        <dbReference type="EMBL" id="SFD28447.1"/>
    </source>
</evidence>
<dbReference type="OrthoDB" id="623514at2"/>
<dbReference type="AlphaFoldDB" id="A0A1I1R2L3"/>
<name>A0A1I1R2L3_9FLAO</name>
<proteinExistence type="predicted"/>